<dbReference type="Gene3D" id="1.20.120.330">
    <property type="entry name" value="Nucleotidyltransferases domain 2"/>
    <property type="match status" value="1"/>
</dbReference>
<proteinExistence type="predicted"/>
<evidence type="ECO:0000313" key="1">
    <source>
        <dbReference type="EMBL" id="CBI06846.1"/>
    </source>
</evidence>
<accession>E6QHY1</accession>
<organism evidence="1">
    <name type="scientific">mine drainage metagenome</name>
    <dbReference type="NCBI Taxonomy" id="410659"/>
    <lineage>
        <taxon>unclassified sequences</taxon>
        <taxon>metagenomes</taxon>
        <taxon>ecological metagenomes</taxon>
    </lineage>
</organism>
<dbReference type="EMBL" id="CABQ01000026">
    <property type="protein sequence ID" value="CBI06846.1"/>
    <property type="molecule type" value="Genomic_DNA"/>
</dbReference>
<comment type="caution">
    <text evidence="1">The sequence shown here is derived from an EMBL/GenBank/DDBJ whole genome shotgun (WGS) entry which is preliminary data.</text>
</comment>
<gene>
    <name evidence="1" type="ORF">CARN6_0122</name>
</gene>
<dbReference type="AlphaFoldDB" id="E6QHY1"/>
<sequence length="137" mass="15559">MNRVELQALSEIRLREAKSLLANGLPDGAYYLAGYSAECALKACVAKRTMEHDFPDRKLVNESHTHNLIELVRVSQLAPVLKTAMQADSGLADNWIIVQNWSEASRYQRWEIWQAQRMVAAVEDGSGGLLPWIRLHW</sequence>
<name>E6QHY1_9ZZZZ</name>
<reference evidence="1" key="1">
    <citation type="submission" date="2009-10" db="EMBL/GenBank/DDBJ databases">
        <title>Diversity of trophic interactions inside an arsenic-rich microbial ecosystem.</title>
        <authorList>
            <person name="Bertin P.N."/>
            <person name="Heinrich-Salmeron A."/>
            <person name="Pelletier E."/>
            <person name="Goulhen-Chollet F."/>
            <person name="Arsene-Ploetze F."/>
            <person name="Gallien S."/>
            <person name="Calteau A."/>
            <person name="Vallenet D."/>
            <person name="Casiot C."/>
            <person name="Chane-Woon-Ming B."/>
            <person name="Giloteaux L."/>
            <person name="Barakat M."/>
            <person name="Bonnefoy V."/>
            <person name="Bruneel O."/>
            <person name="Chandler M."/>
            <person name="Cleiss J."/>
            <person name="Duran R."/>
            <person name="Elbaz-Poulichet F."/>
            <person name="Fonknechten N."/>
            <person name="Lauga B."/>
            <person name="Mornico D."/>
            <person name="Ortet P."/>
            <person name="Schaeffer C."/>
            <person name="Siguier P."/>
            <person name="Alexander Thil Smith A."/>
            <person name="Van Dorsselaer A."/>
            <person name="Weissenbach J."/>
            <person name="Medigue C."/>
            <person name="Le Paslier D."/>
        </authorList>
    </citation>
    <scope>NUCLEOTIDE SEQUENCE</scope>
</reference>
<protein>
    <submittedName>
        <fullName evidence="1">Uncharacterized protein</fullName>
    </submittedName>
</protein>